<dbReference type="PROSITE" id="PS50102">
    <property type="entry name" value="RRM"/>
    <property type="match status" value="2"/>
</dbReference>
<dbReference type="Gene3D" id="3.30.70.330">
    <property type="match status" value="2"/>
</dbReference>
<evidence type="ECO:0000256" key="5">
    <source>
        <dbReference type="PROSITE-ProRule" id="PRU00176"/>
    </source>
</evidence>
<evidence type="ECO:0000256" key="3">
    <source>
        <dbReference type="ARBA" id="ARBA00022771"/>
    </source>
</evidence>
<keyword evidence="3" id="KW-0863">Zinc-finger</keyword>
<gene>
    <name evidence="8" type="ORF">EYC80_000963</name>
</gene>
<feature type="compositionally biased region" description="Low complexity" evidence="6">
    <location>
        <begin position="490"/>
        <end position="513"/>
    </location>
</feature>
<dbReference type="InterPro" id="IPR037278">
    <property type="entry name" value="ARFGAP/RecO"/>
</dbReference>
<organism evidence="8 9">
    <name type="scientific">Monilinia laxa</name>
    <name type="common">Brown rot fungus</name>
    <name type="synonym">Sclerotinia laxa</name>
    <dbReference type="NCBI Taxonomy" id="61186"/>
    <lineage>
        <taxon>Eukaryota</taxon>
        <taxon>Fungi</taxon>
        <taxon>Dikarya</taxon>
        <taxon>Ascomycota</taxon>
        <taxon>Pezizomycotina</taxon>
        <taxon>Leotiomycetes</taxon>
        <taxon>Helotiales</taxon>
        <taxon>Sclerotiniaceae</taxon>
        <taxon>Monilinia</taxon>
    </lineage>
</organism>
<dbReference type="SMART" id="SM00360">
    <property type="entry name" value="RRM"/>
    <property type="match status" value="2"/>
</dbReference>
<dbReference type="GO" id="GO:0030100">
    <property type="term" value="P:regulation of endocytosis"/>
    <property type="evidence" value="ECO:0007669"/>
    <property type="project" value="TreeGrafter"/>
</dbReference>
<accession>A0A5N6K7M4</accession>
<dbReference type="InterPro" id="IPR038508">
    <property type="entry name" value="ArfGAP_dom_sf"/>
</dbReference>
<dbReference type="InterPro" id="IPR035979">
    <property type="entry name" value="RBD_domain_sf"/>
</dbReference>
<feature type="region of interest" description="Disordered" evidence="6">
    <location>
        <begin position="678"/>
        <end position="723"/>
    </location>
</feature>
<dbReference type="Proteomes" id="UP000326757">
    <property type="component" value="Unassembled WGS sequence"/>
</dbReference>
<feature type="compositionally biased region" description="Basic and acidic residues" evidence="6">
    <location>
        <begin position="128"/>
        <end position="140"/>
    </location>
</feature>
<keyword evidence="5" id="KW-0694">RNA-binding</keyword>
<evidence type="ECO:0000259" key="7">
    <source>
        <dbReference type="PROSITE" id="PS50102"/>
    </source>
</evidence>
<feature type="compositionally biased region" description="Basic residues" evidence="6">
    <location>
        <begin position="157"/>
        <end position="173"/>
    </location>
</feature>
<feature type="region of interest" description="Disordered" evidence="6">
    <location>
        <begin position="128"/>
        <end position="234"/>
    </location>
</feature>
<feature type="region of interest" description="Disordered" evidence="6">
    <location>
        <begin position="490"/>
        <end position="530"/>
    </location>
</feature>
<reference evidence="8 9" key="1">
    <citation type="submission" date="2019-06" db="EMBL/GenBank/DDBJ databases">
        <title>Genome Sequence of the Brown Rot Fungal Pathogen Monilinia laxa.</title>
        <authorList>
            <person name="De Miccolis Angelini R.M."/>
            <person name="Landi L."/>
            <person name="Abate D."/>
            <person name="Pollastro S."/>
            <person name="Romanazzi G."/>
            <person name="Faretra F."/>
        </authorList>
    </citation>
    <scope>NUCLEOTIDE SEQUENCE [LARGE SCALE GENOMIC DNA]</scope>
    <source>
        <strain evidence="8 9">Mlax316</strain>
    </source>
</reference>
<dbReference type="FunFam" id="3.30.70.330:FF:001113">
    <property type="entry name" value="RNP domain protein"/>
    <property type="match status" value="1"/>
</dbReference>
<dbReference type="SUPFAM" id="SSF57863">
    <property type="entry name" value="ArfGap/RecO-like zinc finger"/>
    <property type="match status" value="1"/>
</dbReference>
<keyword evidence="9" id="KW-1185">Reference proteome</keyword>
<feature type="compositionally biased region" description="Gly residues" evidence="6">
    <location>
        <begin position="702"/>
        <end position="712"/>
    </location>
</feature>
<dbReference type="GO" id="GO:0005096">
    <property type="term" value="F:GTPase activator activity"/>
    <property type="evidence" value="ECO:0007669"/>
    <property type="project" value="UniProtKB-KW"/>
</dbReference>
<keyword evidence="2" id="KW-0479">Metal-binding</keyword>
<evidence type="ECO:0000313" key="9">
    <source>
        <dbReference type="Proteomes" id="UP000326757"/>
    </source>
</evidence>
<proteinExistence type="predicted"/>
<dbReference type="Gene3D" id="1.10.220.150">
    <property type="entry name" value="Arf GTPase activating protein"/>
    <property type="match status" value="1"/>
</dbReference>
<dbReference type="AlphaFoldDB" id="A0A5N6K7M4"/>
<dbReference type="InterPro" id="IPR000504">
    <property type="entry name" value="RRM_dom"/>
</dbReference>
<dbReference type="InterPro" id="IPR012677">
    <property type="entry name" value="Nucleotide-bd_a/b_plait_sf"/>
</dbReference>
<comment type="caution">
    <text evidence="8">The sequence shown here is derived from an EMBL/GenBank/DDBJ whole genome shotgun (WGS) entry which is preliminary data.</text>
</comment>
<feature type="compositionally biased region" description="Basic and acidic residues" evidence="6">
    <location>
        <begin position="206"/>
        <end position="226"/>
    </location>
</feature>
<feature type="compositionally biased region" description="Gly residues" evidence="6">
    <location>
        <begin position="143"/>
        <end position="153"/>
    </location>
</feature>
<evidence type="ECO:0000256" key="4">
    <source>
        <dbReference type="ARBA" id="ARBA00022833"/>
    </source>
</evidence>
<evidence type="ECO:0000313" key="8">
    <source>
        <dbReference type="EMBL" id="KAB8298789.1"/>
    </source>
</evidence>
<dbReference type="GO" id="GO:0003723">
    <property type="term" value="F:RNA binding"/>
    <property type="evidence" value="ECO:0007669"/>
    <property type="project" value="UniProtKB-UniRule"/>
</dbReference>
<feature type="domain" description="RRM" evidence="7">
    <location>
        <begin position="235"/>
        <end position="325"/>
    </location>
</feature>
<feature type="region of interest" description="Disordered" evidence="6">
    <location>
        <begin position="650"/>
        <end position="669"/>
    </location>
</feature>
<evidence type="ECO:0000256" key="1">
    <source>
        <dbReference type="ARBA" id="ARBA00022468"/>
    </source>
</evidence>
<feature type="compositionally biased region" description="Polar residues" evidence="6">
    <location>
        <begin position="514"/>
        <end position="526"/>
    </location>
</feature>
<dbReference type="GO" id="GO:0000139">
    <property type="term" value="C:Golgi membrane"/>
    <property type="evidence" value="ECO:0007669"/>
    <property type="project" value="TreeGrafter"/>
</dbReference>
<feature type="compositionally biased region" description="Basic and acidic residues" evidence="6">
    <location>
        <begin position="714"/>
        <end position="723"/>
    </location>
</feature>
<keyword evidence="1" id="KW-0343">GTPase activation</keyword>
<dbReference type="SUPFAM" id="SSF54928">
    <property type="entry name" value="RNA-binding domain, RBD"/>
    <property type="match status" value="2"/>
</dbReference>
<dbReference type="PANTHER" id="PTHR46395">
    <property type="entry name" value="ADP-RIBOSYLATION FACTOR GTPASE-ACTIVATING PROTEIN 1"/>
    <property type="match status" value="1"/>
</dbReference>
<dbReference type="GO" id="GO:0032012">
    <property type="term" value="P:regulation of ARF protein signal transduction"/>
    <property type="evidence" value="ECO:0007669"/>
    <property type="project" value="TreeGrafter"/>
</dbReference>
<sequence length="723" mass="77449">MSSIVEKVSDAVNDVTAALGNTSISDKPAETTTGEKAANTTTDKEAVLASAAEGRRLYIGNLAYATTEGELQAFFKGYLIESTSIPKNPRTDRPVGYAFVDLSTPTEAERAISELSGKEILERKVSVQLARKPETNDKAEGAASGGEGQSGGEGGRRRQSGRGRGRARGRGGRRGNASRGEETATDAPAITEVLPLTETTNQATSETKEAKPQNTRAPRERRERGPPADGIPSKNKVMVANLPYDLHEDKLKELFATYEPTSAKIALRPIPRFMVKKLQARGEPRKGRGFGFVTLASEEQQQKAVAEMNGKEIEGREIAVKVAIDSPDKTDDDVNASAANATAETAAATPSRLCGRLIQRQDQSSLISPKLMVTIDASTAVRPLLNGPPQNSAFSSAYLAPAFTVDWEYILVFVRSITMDAFKAQEIERMREGGNKTWREFFDQDERNVMSGITWDDATIAERYSGEVGEEYKERLTAKVEKREYVPVPKATASKSTTAAASVSNHSSSNSRSQTPLGARNTSPSNGKVKVDDRYFAGLGAANASRPEDLPPSQGGKYAGFGSQPIEREDNNAKLPGFEDLQRDPVAALTKGFGWFTTTVGKTAKTVNEGYIQPTAAKIAESEVAKQAQLTAAQVARNAQTGAKNAADGFNRFVEGSGSGSSRDVPIDESKKDFWDSFADAGTKRQHAPSSSIGTAAVKRNGGSGSGSGSGVGAKKDDDWEKW</sequence>
<evidence type="ECO:0000256" key="6">
    <source>
        <dbReference type="SAM" id="MobiDB-lite"/>
    </source>
</evidence>
<dbReference type="EMBL" id="VIGI01000006">
    <property type="protein sequence ID" value="KAB8298789.1"/>
    <property type="molecule type" value="Genomic_DNA"/>
</dbReference>
<feature type="domain" description="RRM" evidence="7">
    <location>
        <begin position="55"/>
        <end position="132"/>
    </location>
</feature>
<evidence type="ECO:0000256" key="2">
    <source>
        <dbReference type="ARBA" id="ARBA00022723"/>
    </source>
</evidence>
<protein>
    <recommendedName>
        <fullName evidence="7">RRM domain-containing protein</fullName>
    </recommendedName>
</protein>
<dbReference type="Pfam" id="PF00076">
    <property type="entry name" value="RRM_1"/>
    <property type="match status" value="2"/>
</dbReference>
<name>A0A5N6K7M4_MONLA</name>
<dbReference type="PANTHER" id="PTHR46395:SF1">
    <property type="entry name" value="ADP-RIBOSYLATION FACTOR GTPASE-ACTIVATING PROTEIN 1"/>
    <property type="match status" value="1"/>
</dbReference>
<dbReference type="GO" id="GO:0008270">
    <property type="term" value="F:zinc ion binding"/>
    <property type="evidence" value="ECO:0007669"/>
    <property type="project" value="UniProtKB-KW"/>
</dbReference>
<keyword evidence="4" id="KW-0862">Zinc</keyword>
<dbReference type="OrthoDB" id="983479at2759"/>